<name>A0AAE1LVQ3_9HYPO</name>
<accession>A0AAE1LVQ3</accession>
<dbReference type="Proteomes" id="UP001273209">
    <property type="component" value="Unassembled WGS sequence"/>
</dbReference>
<keyword evidence="8" id="KW-1185">Reference proteome</keyword>
<evidence type="ECO:0000256" key="3">
    <source>
        <dbReference type="ARBA" id="ARBA00022989"/>
    </source>
</evidence>
<evidence type="ECO:0000256" key="1">
    <source>
        <dbReference type="ARBA" id="ARBA00004167"/>
    </source>
</evidence>
<keyword evidence="3 6" id="KW-1133">Transmembrane helix</keyword>
<feature type="transmembrane region" description="Helical" evidence="6">
    <location>
        <begin position="131"/>
        <end position="153"/>
    </location>
</feature>
<dbReference type="GeneID" id="87923934"/>
<feature type="compositionally biased region" description="Low complexity" evidence="5">
    <location>
        <begin position="26"/>
        <end position="115"/>
    </location>
</feature>
<evidence type="ECO:0000256" key="5">
    <source>
        <dbReference type="SAM" id="MobiDB-lite"/>
    </source>
</evidence>
<dbReference type="InterPro" id="IPR051694">
    <property type="entry name" value="Immunoregulatory_rcpt-like"/>
</dbReference>
<comment type="subcellular location">
    <subcellularLocation>
        <location evidence="1">Membrane</location>
        <topology evidence="1">Single-pass membrane protein</topology>
    </subcellularLocation>
</comment>
<keyword evidence="4 6" id="KW-0472">Membrane</keyword>
<dbReference type="AlphaFoldDB" id="A0AAE1LVQ3"/>
<protein>
    <submittedName>
        <fullName evidence="7">Uncharacterized protein</fullName>
    </submittedName>
</protein>
<organism evidence="7 8">
    <name type="scientific">Trichoderma aggressivum f. europaeum</name>
    <dbReference type="NCBI Taxonomy" id="173218"/>
    <lineage>
        <taxon>Eukaryota</taxon>
        <taxon>Fungi</taxon>
        <taxon>Dikarya</taxon>
        <taxon>Ascomycota</taxon>
        <taxon>Pezizomycotina</taxon>
        <taxon>Sordariomycetes</taxon>
        <taxon>Hypocreomycetidae</taxon>
        <taxon>Hypocreales</taxon>
        <taxon>Hypocreaceae</taxon>
        <taxon>Trichoderma</taxon>
    </lineage>
</organism>
<feature type="region of interest" description="Disordered" evidence="5">
    <location>
        <begin position="19"/>
        <end position="115"/>
    </location>
</feature>
<evidence type="ECO:0000313" key="8">
    <source>
        <dbReference type="Proteomes" id="UP001273209"/>
    </source>
</evidence>
<dbReference type="EMBL" id="JAWRVG010000049">
    <property type="protein sequence ID" value="KAK4064129.1"/>
    <property type="molecule type" value="Genomic_DNA"/>
</dbReference>
<evidence type="ECO:0000256" key="2">
    <source>
        <dbReference type="ARBA" id="ARBA00022692"/>
    </source>
</evidence>
<gene>
    <name evidence="7" type="ORF">Triagg1_9108</name>
</gene>
<reference evidence="7" key="1">
    <citation type="submission" date="2023-11" db="EMBL/GenBank/DDBJ databases">
        <title>The genome sequences of three competitors of mushroom-forming fungi.</title>
        <authorList>
            <person name="Beijen E."/>
            <person name="Ohm R.A."/>
        </authorList>
    </citation>
    <scope>NUCLEOTIDE SEQUENCE</scope>
    <source>
        <strain evidence="7">CBS 100526</strain>
    </source>
</reference>
<comment type="caution">
    <text evidence="7">The sequence shown here is derived from an EMBL/GenBank/DDBJ whole genome shotgun (WGS) entry which is preliminary data.</text>
</comment>
<dbReference type="GO" id="GO:0071944">
    <property type="term" value="C:cell periphery"/>
    <property type="evidence" value="ECO:0007669"/>
    <property type="project" value="UniProtKB-ARBA"/>
</dbReference>
<evidence type="ECO:0000256" key="6">
    <source>
        <dbReference type="SAM" id="Phobius"/>
    </source>
</evidence>
<sequence>MSTNTSLFNCSSLDGGTTTWFPCPATTATKQTTTTSKETTTTTTATTTTTTTSPTSTTTTTTQSTDTTSTSPTPTSPDGTTGLPSDTSTSVEETSTAVPNPDTSVTSSLPTSSQTTLPLHQHASISTGATAGIAVGCAAAGLIIGLLAALLLFRRRKARGAADITHAPILVEPKEPPSTEYLDGIGSVAGTQLGQFLLDGAPDQEIVSELQALGELIRQHVQDYYTLQPVDASVGELSQSLQNLGLGSSGSGLSTEEIVTLCSSSYSRQIGLRHVISTVIFGSIDFHTRSSLSMLPGPAAGLLQSIPGAEYGGNNNLAFSQALQTWRRLSAFLLHQNRSQRTSLQVDAFTVAPQAQLVTDSLNSFLNVFVIPGQNSHQTSHLQEVAMECAKLGYVLFSHPVDWKFTFEGLGSNTADTRAVVICPGLEKCSDRDGNPCRPPRRVAAPVEAAL</sequence>
<keyword evidence="2 6" id="KW-0812">Transmembrane</keyword>
<dbReference type="RefSeq" id="XP_062751881.1">
    <property type="nucleotide sequence ID" value="XM_062904030.1"/>
</dbReference>
<evidence type="ECO:0000256" key="4">
    <source>
        <dbReference type="ARBA" id="ARBA00023136"/>
    </source>
</evidence>
<dbReference type="PANTHER" id="PTHR15549">
    <property type="entry name" value="PAIRED IMMUNOGLOBULIN-LIKE TYPE 2 RECEPTOR"/>
    <property type="match status" value="1"/>
</dbReference>
<proteinExistence type="predicted"/>
<evidence type="ECO:0000313" key="7">
    <source>
        <dbReference type="EMBL" id="KAK4064129.1"/>
    </source>
</evidence>
<dbReference type="GO" id="GO:0016020">
    <property type="term" value="C:membrane"/>
    <property type="evidence" value="ECO:0007669"/>
    <property type="project" value="UniProtKB-SubCell"/>
</dbReference>